<sequence length="729" mass="80478">MPKTDALIALHTHLVKGGREDYAQVIPAKYAKLSAVDVYDRFVGVRMEAKGMMASGFGATGIELEFDVGMDFGDLVLPGLLSMKVSLGAQAQGKNFALLLIHRGMPHYLPNQLPGAAASPVWATPKPTCFMTLFGRSFSITLTSRASLYVLQDPITLPDDGAAGLALSLTELPLTLSAGATTELSYTYQAMKVYDWAPGWYCCEQEQALRTDFNNIIQTIGKKDLKVAIRSWLANFERIYDWPAAVSRVKKQKGAAPIQLQDIWDDYLTYQLRKHDRVSRSQQVKVVAKRTYAAVVGGSPVDPTLLGKMLGGYWDDAMAHLSASADLQTRLAAIINIIPSEDYVATYAQKFKLSPIPSTLDIIRQETGLIRNQAIEFYYRLGEASDTQMSGLPTNVVPPKWGALAGFNAPWWYLAFLKISSHAAEGSAGANVSPMLARLQGTVSGQIKRTAYRYQTYSLSEDYKRTLVYTQDTMLIYRQAVMAAGAATNLVSLQPGKSYSGSAGYSKFVTNGMNYRSVGVYWLYPDRVNQPNVLTQMGSGLSYGVSVNSADLLAMLSGIAQIKSAAQTGQELKFLPRYDRMLETLARYLRMSKKSLGEFLASIPMAKQAGWAMMESLLIEASYSFKPLNMTTSWQQKGSVQVCDLPGLWLQDPMSYCDNFDAIRIRCRMADHRQSQHSFRLRAGYVADFGIVLSGIEEAGSESVLDLHTEFYNGKNHETAVPPVAIFYQ</sequence>
<gene>
    <name evidence="1" type="ORF">CFX0092_A2408</name>
</gene>
<evidence type="ECO:0000313" key="2">
    <source>
        <dbReference type="Proteomes" id="UP000215027"/>
    </source>
</evidence>
<reference evidence="1" key="1">
    <citation type="submission" date="2016-01" db="EMBL/GenBank/DDBJ databases">
        <authorList>
            <person name="Mcilroy J.S."/>
            <person name="Karst M S."/>
            <person name="Albertsen M."/>
        </authorList>
    </citation>
    <scope>NUCLEOTIDE SEQUENCE</scope>
    <source>
        <strain evidence="1">Cfx-K</strain>
    </source>
</reference>
<dbReference type="KEGG" id="pbf:CFX0092_A2408"/>
<dbReference type="Proteomes" id="UP000215027">
    <property type="component" value="Chromosome I"/>
</dbReference>
<dbReference type="AlphaFoldDB" id="A0A160T2V5"/>
<evidence type="ECO:0000313" key="1">
    <source>
        <dbReference type="EMBL" id="CUS04286.2"/>
    </source>
</evidence>
<dbReference type="EMBL" id="LN890655">
    <property type="protein sequence ID" value="CUS04286.2"/>
    <property type="molecule type" value="Genomic_DNA"/>
</dbReference>
<proteinExistence type="predicted"/>
<accession>A0A160T2V5</accession>
<protein>
    <submittedName>
        <fullName evidence="1">Uncharacterized protein</fullName>
    </submittedName>
</protein>
<organism evidence="1 2">
    <name type="scientific">Candidatus Promineifilum breve</name>
    <dbReference type="NCBI Taxonomy" id="1806508"/>
    <lineage>
        <taxon>Bacteria</taxon>
        <taxon>Bacillati</taxon>
        <taxon>Chloroflexota</taxon>
        <taxon>Ardenticatenia</taxon>
        <taxon>Candidatus Promineifilales</taxon>
        <taxon>Candidatus Promineifilaceae</taxon>
        <taxon>Candidatus Promineifilum</taxon>
    </lineage>
</organism>
<dbReference type="RefSeq" id="WP_095043658.1">
    <property type="nucleotide sequence ID" value="NZ_LN890655.1"/>
</dbReference>
<keyword evidence="2" id="KW-1185">Reference proteome</keyword>
<name>A0A160T2V5_9CHLR</name>